<accession>A0A427YH05</accession>
<dbReference type="AlphaFoldDB" id="A0A427YH05"/>
<dbReference type="EMBL" id="RSCD01000010">
    <property type="protein sequence ID" value="RSH90406.1"/>
    <property type="molecule type" value="Genomic_DNA"/>
</dbReference>
<comment type="caution">
    <text evidence="1">The sequence shown here is derived from an EMBL/GenBank/DDBJ whole genome shotgun (WGS) entry which is preliminary data.</text>
</comment>
<sequence length="202" mass="22145">MDVLYGLDSTELEVLVRMHNEYNKGGGRGGETSRYYSFRQQCCAGHSVSASAIDTIRHGSQADSTPSQSSTSLDLGSEIDGIMEQAASFRRIASFCNSRLPDTLRWRGENHTLTVEEATALANLPESPVPDNPRDELENKVQSECLKLEFWQDKTDEEKTKAATSIATSLGLSMDQWPAERWQGIASHLDTAKLLSGSSTSA</sequence>
<organism evidence="1 2">
    <name type="scientific">Saitozyma podzolica</name>
    <dbReference type="NCBI Taxonomy" id="1890683"/>
    <lineage>
        <taxon>Eukaryota</taxon>
        <taxon>Fungi</taxon>
        <taxon>Dikarya</taxon>
        <taxon>Basidiomycota</taxon>
        <taxon>Agaricomycotina</taxon>
        <taxon>Tremellomycetes</taxon>
        <taxon>Tremellales</taxon>
        <taxon>Trimorphomycetaceae</taxon>
        <taxon>Saitozyma</taxon>
    </lineage>
</organism>
<keyword evidence="2" id="KW-1185">Reference proteome</keyword>
<dbReference type="Proteomes" id="UP000279259">
    <property type="component" value="Unassembled WGS sequence"/>
</dbReference>
<name>A0A427YH05_9TREE</name>
<protein>
    <submittedName>
        <fullName evidence="1">Uncharacterized protein</fullName>
    </submittedName>
</protein>
<evidence type="ECO:0000313" key="2">
    <source>
        <dbReference type="Proteomes" id="UP000279259"/>
    </source>
</evidence>
<proteinExistence type="predicted"/>
<gene>
    <name evidence="1" type="ORF">EHS25_001011</name>
</gene>
<reference evidence="1 2" key="1">
    <citation type="submission" date="2018-11" db="EMBL/GenBank/DDBJ databases">
        <title>Genome sequence of Saitozyma podzolica DSM 27192.</title>
        <authorList>
            <person name="Aliyu H."/>
            <person name="Gorte O."/>
            <person name="Ochsenreither K."/>
        </authorList>
    </citation>
    <scope>NUCLEOTIDE SEQUENCE [LARGE SCALE GENOMIC DNA]</scope>
    <source>
        <strain evidence="1 2">DSM 27192</strain>
    </source>
</reference>
<evidence type="ECO:0000313" key="1">
    <source>
        <dbReference type="EMBL" id="RSH90406.1"/>
    </source>
</evidence>
<dbReference type="OrthoDB" id="10337731at2759"/>